<dbReference type="STRING" id="1229662.W3XL88"/>
<organism evidence="4 5">
    <name type="scientific">Pestalotiopsis fici (strain W106-1 / CGMCC3.15140)</name>
    <dbReference type="NCBI Taxonomy" id="1229662"/>
    <lineage>
        <taxon>Eukaryota</taxon>
        <taxon>Fungi</taxon>
        <taxon>Dikarya</taxon>
        <taxon>Ascomycota</taxon>
        <taxon>Pezizomycotina</taxon>
        <taxon>Sordariomycetes</taxon>
        <taxon>Xylariomycetidae</taxon>
        <taxon>Amphisphaeriales</taxon>
        <taxon>Sporocadaceae</taxon>
        <taxon>Pestalotiopsis</taxon>
    </lineage>
</organism>
<evidence type="ECO:0000313" key="5">
    <source>
        <dbReference type="Proteomes" id="UP000030651"/>
    </source>
</evidence>
<dbReference type="PANTHER" id="PTHR10622:SF10">
    <property type="entry name" value="HET DOMAIN-CONTAINING PROTEIN"/>
    <property type="match status" value="1"/>
</dbReference>
<feature type="domain" description="DUF7580" evidence="3">
    <location>
        <begin position="484"/>
        <end position="824"/>
    </location>
</feature>
<dbReference type="InterPro" id="IPR010730">
    <property type="entry name" value="HET"/>
</dbReference>
<feature type="domain" description="Heterokaryon incompatibility" evidence="2">
    <location>
        <begin position="25"/>
        <end position="150"/>
    </location>
</feature>
<evidence type="ECO:0000256" key="1">
    <source>
        <dbReference type="SAM" id="MobiDB-lite"/>
    </source>
</evidence>
<dbReference type="OrthoDB" id="206201at2759"/>
<feature type="region of interest" description="Disordered" evidence="1">
    <location>
        <begin position="462"/>
        <end position="481"/>
    </location>
</feature>
<sequence>MRLLQLGAAGELTLTKDLARDIPPYAILSHTWGSEDDEVTLQDLLMETRKDASWRQTSGYQKILFCGQQAKLDDIEYFWVDTCCIDKTSSAELTEAINSMFQWYQKAQKCYVYLADVVHGSCAIDATPETAWKSEFRRSKWFTRGWTLQELVAPQYVEFFSSDRQRLGDKTSLLRLIHDITGIAIDALKGQPTCEFSELDRMSWLEKRQTTREEDMAYCMLGIFNVQMPLLYGEGRERAQVRLRQTIASWLGWRSDGQHGQLTADRPESPSIVPLSRDARLVDGHGQSKQLEGKVHLDVNKENCQKMASEAPRWNGKKQLSLKSRLLQALEDFSLVGELLGQHETKVTDMKSFYYTLCGYCLMLHRGDRESLPKDPRVLQDILFRLELTISEDIAESHVHGLKVFPGLEALHRFVSSSQDTNLRKVEALTRCINFGTETDRAALLNLLQDFITASFSSERADATISGEDEQSPYRKTRQKPPQEIWPAADTLFKVLSSRRPCSCDPAHGFSVQVCLETHRAKLKDGDFDLYLGIERMWQEAHVETTAVETRESRKLPNDANSSALSAKERTGKGRSKVVERLCDDILKISRLPDYRLKFQLDRDTLWKLQSEETNFKMDKSKPPISLEQFLVEKHHLLNEKTKRILSVLLAYAVFHLHGTPWLQSPWGSSNVKFFSTSGGLPLRPYLESYLDHNVGETSAGLLGGYGNEDIDPDDLLLLPPYPCLVDLAAVLIEIHQARRLNSLAEQYNISGADDMDIGARYFLVKDVFKHCHQDITDQTRSAISASLDLKIGLSDDGEPMDEYALRGVLYEKIVRPLEDELENAFSSLSVDKLDVLVQRLDLASGGQPLHIDVTSRSDVVAGAEMQKRKRSDSLSRPRVRFRTSLDVE</sequence>
<name>W3XL88_PESFW</name>
<reference evidence="5" key="1">
    <citation type="journal article" date="2015" name="BMC Genomics">
        <title>Genomic and transcriptomic analysis of the endophytic fungus Pestalotiopsis fici reveals its lifestyle and high potential for synthesis of natural products.</title>
        <authorList>
            <person name="Wang X."/>
            <person name="Zhang X."/>
            <person name="Liu L."/>
            <person name="Xiang M."/>
            <person name="Wang W."/>
            <person name="Sun X."/>
            <person name="Che Y."/>
            <person name="Guo L."/>
            <person name="Liu G."/>
            <person name="Guo L."/>
            <person name="Wang C."/>
            <person name="Yin W.B."/>
            <person name="Stadler M."/>
            <person name="Zhang X."/>
            <person name="Liu X."/>
        </authorList>
    </citation>
    <scope>NUCLEOTIDE SEQUENCE [LARGE SCALE GENOMIC DNA]</scope>
    <source>
        <strain evidence="5">W106-1 / CGMCC3.15140</strain>
    </source>
</reference>
<dbReference type="HOGENOM" id="CLU_324677_0_0_1"/>
<feature type="region of interest" description="Disordered" evidence="1">
    <location>
        <begin position="549"/>
        <end position="572"/>
    </location>
</feature>
<evidence type="ECO:0000313" key="4">
    <source>
        <dbReference type="EMBL" id="ETS86735.1"/>
    </source>
</evidence>
<evidence type="ECO:0000259" key="2">
    <source>
        <dbReference type="Pfam" id="PF06985"/>
    </source>
</evidence>
<dbReference type="AlphaFoldDB" id="W3XL88"/>
<dbReference type="GeneID" id="19265576"/>
<accession>W3XL88</accession>
<gene>
    <name evidence="4" type="ORF">PFICI_00563</name>
</gene>
<dbReference type="InParanoid" id="W3XL88"/>
<proteinExistence type="predicted"/>
<dbReference type="EMBL" id="KI912109">
    <property type="protein sequence ID" value="ETS86735.1"/>
    <property type="molecule type" value="Genomic_DNA"/>
</dbReference>
<dbReference type="KEGG" id="pfy:PFICI_00563"/>
<evidence type="ECO:0000259" key="3">
    <source>
        <dbReference type="Pfam" id="PF24476"/>
    </source>
</evidence>
<dbReference type="Pfam" id="PF24476">
    <property type="entry name" value="DUF7580"/>
    <property type="match status" value="1"/>
</dbReference>
<dbReference type="Proteomes" id="UP000030651">
    <property type="component" value="Unassembled WGS sequence"/>
</dbReference>
<dbReference type="PANTHER" id="PTHR10622">
    <property type="entry name" value="HET DOMAIN-CONTAINING PROTEIN"/>
    <property type="match status" value="1"/>
</dbReference>
<keyword evidence="5" id="KW-1185">Reference proteome</keyword>
<dbReference type="RefSeq" id="XP_007827335.1">
    <property type="nucleotide sequence ID" value="XM_007829144.1"/>
</dbReference>
<protein>
    <submittedName>
        <fullName evidence="4">Uncharacterized protein</fullName>
    </submittedName>
</protein>
<dbReference type="InterPro" id="IPR056002">
    <property type="entry name" value="DUF7580"/>
</dbReference>
<dbReference type="Pfam" id="PF06985">
    <property type="entry name" value="HET"/>
    <property type="match status" value="1"/>
</dbReference>